<dbReference type="Gene3D" id="3.20.180.10">
    <property type="entry name" value="PNP-oxidase-like"/>
    <property type="match status" value="1"/>
</dbReference>
<accession>A0AAD3XM13</accession>
<dbReference type="Proteomes" id="UP001279734">
    <property type="component" value="Unassembled WGS sequence"/>
</dbReference>
<dbReference type="PANTHER" id="PTHR13343:SF18">
    <property type="entry name" value="PENTATRICOPEPTIDE REPEAT (PPR) SUPERFAMILY PROTEIN"/>
    <property type="match status" value="1"/>
</dbReference>
<dbReference type="PANTHER" id="PTHR13343">
    <property type="entry name" value="CREG1 PROTEIN"/>
    <property type="match status" value="1"/>
</dbReference>
<protein>
    <submittedName>
        <fullName evidence="1">Uncharacterized protein</fullName>
    </submittedName>
</protein>
<name>A0AAD3XM13_NEPGR</name>
<dbReference type="InterPro" id="IPR037119">
    <property type="entry name" value="Haem_oxidase_HugZ-like_sf"/>
</dbReference>
<dbReference type="EMBL" id="BSYO01000009">
    <property type="protein sequence ID" value="GMH09672.1"/>
    <property type="molecule type" value="Genomic_DNA"/>
</dbReference>
<proteinExistence type="predicted"/>
<gene>
    <name evidence="1" type="ORF">Nepgr_011513</name>
</gene>
<keyword evidence="2" id="KW-1185">Reference proteome</keyword>
<evidence type="ECO:0000313" key="2">
    <source>
        <dbReference type="Proteomes" id="UP001279734"/>
    </source>
</evidence>
<dbReference type="AlphaFoldDB" id="A0AAD3XM13"/>
<sequence>MAIAATAAASISSGIFCSTSCGETKKWMRPPFCSRRIQDICSIRGSSPPFGSEQYHWLTQGRGVCPSKVWIASDYSDLVPDSSEYIADLGYHPLEEVRVCKRNRDNKLTAAEIARTTIEANNSALLVFPAMVHCEPHDRISWAEFHYKIDHFGDIYIEIFNGENILLDHQASNPVNALIGMNVPMHQSTRVDVSYNPVEDGFDDVSNDIYLELVGSEVFEIPAEWVTPDISDTVHPIYFSKCLTKAVNMEMEYNKRMDHPSNGVSIQGYLRPCFSDEETYTRRLFHYDDCDDYIRDWEDEPILSISSRGDGGTVNSTFYRLEIMRIDLFSVYGLQLAVSLEDFLDAEADALVHSTSAIVKQYSERGSKCNAALKSLCKKKGLLVEAANLIGVDSLGIDVRVFHGVEVKTYRFAFKATSEDQAEKQIQQLLFPRSHRKKLRTFIQRCGDAELI</sequence>
<reference evidence="1" key="1">
    <citation type="submission" date="2023-05" db="EMBL/GenBank/DDBJ databases">
        <title>Nepenthes gracilis genome sequencing.</title>
        <authorList>
            <person name="Fukushima K."/>
        </authorList>
    </citation>
    <scope>NUCLEOTIDE SEQUENCE</scope>
    <source>
        <strain evidence="1">SING2019-196</strain>
    </source>
</reference>
<evidence type="ECO:0000313" key="1">
    <source>
        <dbReference type="EMBL" id="GMH09672.1"/>
    </source>
</evidence>
<dbReference type="SUPFAM" id="SSF50475">
    <property type="entry name" value="FMN-binding split barrel"/>
    <property type="match status" value="1"/>
</dbReference>
<comment type="caution">
    <text evidence="1">The sequence shown here is derived from an EMBL/GenBank/DDBJ whole genome shotgun (WGS) entry which is preliminary data.</text>
</comment>
<organism evidence="1 2">
    <name type="scientific">Nepenthes gracilis</name>
    <name type="common">Slender pitcher plant</name>
    <dbReference type="NCBI Taxonomy" id="150966"/>
    <lineage>
        <taxon>Eukaryota</taxon>
        <taxon>Viridiplantae</taxon>
        <taxon>Streptophyta</taxon>
        <taxon>Embryophyta</taxon>
        <taxon>Tracheophyta</taxon>
        <taxon>Spermatophyta</taxon>
        <taxon>Magnoliopsida</taxon>
        <taxon>eudicotyledons</taxon>
        <taxon>Gunneridae</taxon>
        <taxon>Pentapetalae</taxon>
        <taxon>Caryophyllales</taxon>
        <taxon>Nepenthaceae</taxon>
        <taxon>Nepenthes</taxon>
    </lineage>
</organism>